<evidence type="ECO:0000313" key="2">
    <source>
        <dbReference type="Proteomes" id="UP001341840"/>
    </source>
</evidence>
<dbReference type="Proteomes" id="UP001341840">
    <property type="component" value="Unassembled WGS sequence"/>
</dbReference>
<name>A0ABU6UP07_9FABA</name>
<sequence length="221" mass="24547">MAWKMLRMHRKERIYEEKSESENMALVQSHTCYVRPHRSLRASRIRLYLPRATARFTRAFARMLENEAQSSSFSYSSCPLPTAQYSSSFYSSVHHQATITFHSITQSPPSPRSTLLCASCSPTPHLLPLLLPPLSANRSETVAAACVSSSCYAAPLLSDNRRQIAAAASCLFLLIRCRLCCLLLTDAATTRALLFPFLNLQGKNLNHGEVADEHCRRGGGG</sequence>
<organism evidence="1 2">
    <name type="scientific">Stylosanthes scabra</name>
    <dbReference type="NCBI Taxonomy" id="79078"/>
    <lineage>
        <taxon>Eukaryota</taxon>
        <taxon>Viridiplantae</taxon>
        <taxon>Streptophyta</taxon>
        <taxon>Embryophyta</taxon>
        <taxon>Tracheophyta</taxon>
        <taxon>Spermatophyta</taxon>
        <taxon>Magnoliopsida</taxon>
        <taxon>eudicotyledons</taxon>
        <taxon>Gunneridae</taxon>
        <taxon>Pentapetalae</taxon>
        <taxon>rosids</taxon>
        <taxon>fabids</taxon>
        <taxon>Fabales</taxon>
        <taxon>Fabaceae</taxon>
        <taxon>Papilionoideae</taxon>
        <taxon>50 kb inversion clade</taxon>
        <taxon>dalbergioids sensu lato</taxon>
        <taxon>Dalbergieae</taxon>
        <taxon>Pterocarpus clade</taxon>
        <taxon>Stylosanthes</taxon>
    </lineage>
</organism>
<gene>
    <name evidence="1" type="ORF">PIB30_064580</name>
</gene>
<accession>A0ABU6UP07</accession>
<comment type="caution">
    <text evidence="1">The sequence shown here is derived from an EMBL/GenBank/DDBJ whole genome shotgun (WGS) entry which is preliminary data.</text>
</comment>
<evidence type="ECO:0000313" key="1">
    <source>
        <dbReference type="EMBL" id="MED6161846.1"/>
    </source>
</evidence>
<protein>
    <submittedName>
        <fullName evidence="1">Uncharacterized protein</fullName>
    </submittedName>
</protein>
<reference evidence="1 2" key="1">
    <citation type="journal article" date="2023" name="Plants (Basel)">
        <title>Bridging the Gap: Combining Genomics and Transcriptomics Approaches to Understand Stylosanthes scabra, an Orphan Legume from the Brazilian Caatinga.</title>
        <authorList>
            <person name="Ferreira-Neto J.R.C."/>
            <person name="da Silva M.D."/>
            <person name="Binneck E."/>
            <person name="de Melo N.F."/>
            <person name="da Silva R.H."/>
            <person name="de Melo A.L.T.M."/>
            <person name="Pandolfi V."/>
            <person name="Bustamante F.O."/>
            <person name="Brasileiro-Vidal A.C."/>
            <person name="Benko-Iseppon A.M."/>
        </authorList>
    </citation>
    <scope>NUCLEOTIDE SEQUENCE [LARGE SCALE GENOMIC DNA]</scope>
    <source>
        <tissue evidence="1">Leaves</tissue>
    </source>
</reference>
<proteinExistence type="predicted"/>
<dbReference type="EMBL" id="JASCZI010121460">
    <property type="protein sequence ID" value="MED6161846.1"/>
    <property type="molecule type" value="Genomic_DNA"/>
</dbReference>
<keyword evidence="2" id="KW-1185">Reference proteome</keyword>